<name>G4CJW6_9NEIS</name>
<evidence type="ECO:0000313" key="1">
    <source>
        <dbReference type="EMBL" id="EGY51857.1"/>
    </source>
</evidence>
<dbReference type="PATRIC" id="fig|1032488.3.peg.1804"/>
<sequence>MSYAMGRMGYSGIATPHGFRSLATDVLNENGFPPDVIER</sequence>
<reference evidence="1 2" key="1">
    <citation type="submission" date="2011-05" db="EMBL/GenBank/DDBJ databases">
        <authorList>
            <person name="Muzny D."/>
            <person name="Qin X."/>
            <person name="Deng J."/>
            <person name="Jiang H."/>
            <person name="Liu Y."/>
            <person name="Qu J."/>
            <person name="Song X.-Z."/>
            <person name="Zhang L."/>
            <person name="Thornton R."/>
            <person name="Coyle M."/>
            <person name="Francisco L."/>
            <person name="Jackson L."/>
            <person name="Javaid M."/>
            <person name="Korchina V."/>
            <person name="Kovar C."/>
            <person name="Mata R."/>
            <person name="Mathew T."/>
            <person name="Ngo R."/>
            <person name="Nguyen L."/>
            <person name="Nguyen N."/>
            <person name="Okwuonu G."/>
            <person name="Ongeri F."/>
            <person name="Pham C."/>
            <person name="Simmons D."/>
            <person name="Wilczek-Boney K."/>
            <person name="Hale W."/>
            <person name="Jakkamsetti A."/>
            <person name="Pham P."/>
            <person name="Ruth R."/>
            <person name="San Lucas F."/>
            <person name="Warren J."/>
            <person name="Zhang J."/>
            <person name="Zhao Z."/>
            <person name="Zhou C."/>
            <person name="Zhu D."/>
            <person name="Lee S."/>
            <person name="Bess C."/>
            <person name="Blankenburg K."/>
            <person name="Forbes L."/>
            <person name="Fu Q."/>
            <person name="Gubbala S."/>
            <person name="Hirani K."/>
            <person name="Jayaseelan J.C."/>
            <person name="Lara F."/>
            <person name="Munidasa M."/>
            <person name="Palculict T."/>
            <person name="Patil S."/>
            <person name="Pu L.-L."/>
            <person name="Saada N."/>
            <person name="Tang L."/>
            <person name="Weissenberger G."/>
            <person name="Zhu Y."/>
            <person name="Hemphill L."/>
            <person name="Shang Y."/>
            <person name="Youmans B."/>
            <person name="Ayvaz T."/>
            <person name="Ross M."/>
            <person name="Santibanez J."/>
            <person name="Aqrawi P."/>
            <person name="Gross S."/>
            <person name="Joshi V."/>
            <person name="Fowler G."/>
            <person name="Nazareth L."/>
            <person name="Reid J."/>
            <person name="Worley K."/>
            <person name="Petrosino J."/>
            <person name="Highlander S."/>
            <person name="Gibbs R."/>
        </authorList>
    </citation>
    <scope>NUCLEOTIDE SEQUENCE [LARGE SCALE GENOMIC DNA]</scope>
    <source>
        <strain evidence="1 2">871</strain>
    </source>
</reference>
<accession>G4CJW6</accession>
<organism evidence="1 2">
    <name type="scientific">Neisseria shayeganii 871</name>
    <dbReference type="NCBI Taxonomy" id="1032488"/>
    <lineage>
        <taxon>Bacteria</taxon>
        <taxon>Pseudomonadati</taxon>
        <taxon>Pseudomonadota</taxon>
        <taxon>Betaproteobacteria</taxon>
        <taxon>Neisseriales</taxon>
        <taxon>Neisseriaceae</taxon>
        <taxon>Neisseria</taxon>
    </lineage>
</organism>
<dbReference type="Proteomes" id="UP000003019">
    <property type="component" value="Unassembled WGS sequence"/>
</dbReference>
<dbReference type="HOGENOM" id="CLU_3313314_0_0_4"/>
<dbReference type="EMBL" id="AGAY01000066">
    <property type="protein sequence ID" value="EGY51857.1"/>
    <property type="molecule type" value="Genomic_DNA"/>
</dbReference>
<evidence type="ECO:0000313" key="2">
    <source>
        <dbReference type="Proteomes" id="UP000003019"/>
    </source>
</evidence>
<dbReference type="AlphaFoldDB" id="G4CJW6"/>
<keyword evidence="2" id="KW-1185">Reference proteome</keyword>
<proteinExistence type="predicted"/>
<protein>
    <submittedName>
        <fullName evidence="1">Phage integrase family site-specific recombinase</fullName>
    </submittedName>
</protein>
<comment type="caution">
    <text evidence="1">The sequence shown here is derived from an EMBL/GenBank/DDBJ whole genome shotgun (WGS) entry which is preliminary data.</text>
</comment>
<gene>
    <name evidence="1" type="ORF">HMPREF9371_1906</name>
</gene>